<feature type="compositionally biased region" description="Polar residues" evidence="2">
    <location>
        <begin position="371"/>
        <end position="390"/>
    </location>
</feature>
<gene>
    <name evidence="3" type="ORF">HanXRQr2_Chr05g0200441</name>
</gene>
<evidence type="ECO:0000313" key="4">
    <source>
        <dbReference type="Proteomes" id="UP000215914"/>
    </source>
</evidence>
<reference evidence="3" key="2">
    <citation type="submission" date="2020-06" db="EMBL/GenBank/DDBJ databases">
        <title>Helianthus annuus Genome sequencing and assembly Release 2.</title>
        <authorList>
            <person name="Gouzy J."/>
            <person name="Langlade N."/>
            <person name="Munos S."/>
        </authorList>
    </citation>
    <scope>NUCLEOTIDE SEQUENCE</scope>
    <source>
        <tissue evidence="3">Leaves</tissue>
    </source>
</reference>
<evidence type="ECO:0000313" key="3">
    <source>
        <dbReference type="EMBL" id="KAF5804719.1"/>
    </source>
</evidence>
<feature type="region of interest" description="Disordered" evidence="2">
    <location>
        <begin position="1"/>
        <end position="115"/>
    </location>
</feature>
<reference evidence="3" key="1">
    <citation type="journal article" date="2017" name="Nature">
        <title>The sunflower genome provides insights into oil metabolism, flowering and Asterid evolution.</title>
        <authorList>
            <person name="Badouin H."/>
            <person name="Gouzy J."/>
            <person name="Grassa C.J."/>
            <person name="Murat F."/>
            <person name="Staton S.E."/>
            <person name="Cottret L."/>
            <person name="Lelandais-Briere C."/>
            <person name="Owens G.L."/>
            <person name="Carrere S."/>
            <person name="Mayjonade B."/>
            <person name="Legrand L."/>
            <person name="Gill N."/>
            <person name="Kane N.C."/>
            <person name="Bowers J.E."/>
            <person name="Hubner S."/>
            <person name="Bellec A."/>
            <person name="Berard A."/>
            <person name="Berges H."/>
            <person name="Blanchet N."/>
            <person name="Boniface M.C."/>
            <person name="Brunel D."/>
            <person name="Catrice O."/>
            <person name="Chaidir N."/>
            <person name="Claudel C."/>
            <person name="Donnadieu C."/>
            <person name="Faraut T."/>
            <person name="Fievet G."/>
            <person name="Helmstetter N."/>
            <person name="King M."/>
            <person name="Knapp S.J."/>
            <person name="Lai Z."/>
            <person name="Le Paslier M.C."/>
            <person name="Lippi Y."/>
            <person name="Lorenzon L."/>
            <person name="Mandel J.R."/>
            <person name="Marage G."/>
            <person name="Marchand G."/>
            <person name="Marquand E."/>
            <person name="Bret-Mestries E."/>
            <person name="Morien E."/>
            <person name="Nambeesan S."/>
            <person name="Nguyen T."/>
            <person name="Pegot-Espagnet P."/>
            <person name="Pouilly N."/>
            <person name="Raftis F."/>
            <person name="Sallet E."/>
            <person name="Schiex T."/>
            <person name="Thomas J."/>
            <person name="Vandecasteele C."/>
            <person name="Vares D."/>
            <person name="Vear F."/>
            <person name="Vautrin S."/>
            <person name="Crespi M."/>
            <person name="Mangin B."/>
            <person name="Burke J.M."/>
            <person name="Salse J."/>
            <person name="Munos S."/>
            <person name="Vincourt P."/>
            <person name="Rieseberg L.H."/>
            <person name="Langlade N.B."/>
        </authorList>
    </citation>
    <scope>NUCLEOTIDE SEQUENCE</scope>
    <source>
        <tissue evidence="3">Leaves</tissue>
    </source>
</reference>
<proteinExistence type="predicted"/>
<dbReference type="Proteomes" id="UP000215914">
    <property type="component" value="Unassembled WGS sequence"/>
</dbReference>
<feature type="coiled-coil region" evidence="1">
    <location>
        <begin position="245"/>
        <end position="314"/>
    </location>
</feature>
<protein>
    <submittedName>
        <fullName evidence="3">Uncharacterized protein</fullName>
    </submittedName>
</protein>
<keyword evidence="4" id="KW-1185">Reference proteome</keyword>
<dbReference type="AlphaFoldDB" id="A0A9K3IXM5"/>
<feature type="compositionally biased region" description="Acidic residues" evidence="2">
    <location>
        <begin position="52"/>
        <end position="63"/>
    </location>
</feature>
<name>A0A9K3IXM5_HELAN</name>
<sequence length="463" mass="51808">MFGALADKAYVAPANDKWRHDDSQSDDEEPKLKKMMDDKFGRKKIKIFSDSTESDSDDDDDDAGAGGDVRRIRQEEDADYVPSDTEAGRLKKKHTAVHRKKKSRKYLGASSVQPTMSQHEPVHEAEMNPNFGLTADEASAILSSPPKTTKLPPVAISAAETPTVTPQAEPSRIMASVIRATTSQHSSERRSKRFSEMQQDEKVDFLFSQLQAVAGQINRQSEFMNITKSDVIKQQLEMNTLNFTVDTLKSTVERQQVEIAHLKAENERLKAVDDVREQQLLQMCAAENARGIEMNRLKERSTEVQRVADSLKAKHDDMREWYNSRNTTLTEGFKTIKDNVELSTKRINILWSERCKQLEILRKCDQDKENSGNPDTSASSQQPGASESTQIMVCQPQQIVSTQGTSGGAQEEMKQLESSYYVESSLAGKDTVLRSADIALQSVHPVSGEELEEGELVADFSNE</sequence>
<dbReference type="EMBL" id="MNCJ02000320">
    <property type="protein sequence ID" value="KAF5804719.1"/>
    <property type="molecule type" value="Genomic_DNA"/>
</dbReference>
<keyword evidence="1" id="KW-0175">Coiled coil</keyword>
<dbReference type="Gramene" id="mRNA:HanXRQr2_Chr05g0200441">
    <property type="protein sequence ID" value="mRNA:HanXRQr2_Chr05g0200441"/>
    <property type="gene ID" value="HanXRQr2_Chr05g0200441"/>
</dbReference>
<accession>A0A9K3IXM5</accession>
<feature type="compositionally biased region" description="Basic and acidic residues" evidence="2">
    <location>
        <begin position="30"/>
        <end position="40"/>
    </location>
</feature>
<organism evidence="3 4">
    <name type="scientific">Helianthus annuus</name>
    <name type="common">Common sunflower</name>
    <dbReference type="NCBI Taxonomy" id="4232"/>
    <lineage>
        <taxon>Eukaryota</taxon>
        <taxon>Viridiplantae</taxon>
        <taxon>Streptophyta</taxon>
        <taxon>Embryophyta</taxon>
        <taxon>Tracheophyta</taxon>
        <taxon>Spermatophyta</taxon>
        <taxon>Magnoliopsida</taxon>
        <taxon>eudicotyledons</taxon>
        <taxon>Gunneridae</taxon>
        <taxon>Pentapetalae</taxon>
        <taxon>asterids</taxon>
        <taxon>campanulids</taxon>
        <taxon>Asterales</taxon>
        <taxon>Asteraceae</taxon>
        <taxon>Asteroideae</taxon>
        <taxon>Heliantheae alliance</taxon>
        <taxon>Heliantheae</taxon>
        <taxon>Helianthus</taxon>
    </lineage>
</organism>
<evidence type="ECO:0000256" key="1">
    <source>
        <dbReference type="SAM" id="Coils"/>
    </source>
</evidence>
<feature type="compositionally biased region" description="Basic residues" evidence="2">
    <location>
        <begin position="90"/>
        <end position="105"/>
    </location>
</feature>
<comment type="caution">
    <text evidence="3">The sequence shown here is derived from an EMBL/GenBank/DDBJ whole genome shotgun (WGS) entry which is preliminary data.</text>
</comment>
<evidence type="ECO:0000256" key="2">
    <source>
        <dbReference type="SAM" id="MobiDB-lite"/>
    </source>
</evidence>
<feature type="region of interest" description="Disordered" evidence="2">
    <location>
        <begin position="366"/>
        <end position="390"/>
    </location>
</feature>